<comment type="caution">
    <text evidence="1">The sequence shown here is derived from an EMBL/GenBank/DDBJ whole genome shotgun (WGS) entry which is preliminary data.</text>
</comment>
<sequence>MISTEHVAFASASQRSCFKEIPYATMGHGFAGVGLQGIREAIDFADIDAVSVVTAR</sequence>
<name>A0ABV8D735_9BURK</name>
<evidence type="ECO:0000313" key="1">
    <source>
        <dbReference type="EMBL" id="MFC3934229.1"/>
    </source>
</evidence>
<keyword evidence="2" id="KW-1185">Reference proteome</keyword>
<dbReference type="Proteomes" id="UP001595693">
    <property type="component" value="Unassembled WGS sequence"/>
</dbReference>
<reference evidence="2" key="1">
    <citation type="journal article" date="2019" name="Int. J. Syst. Evol. Microbiol.">
        <title>The Global Catalogue of Microorganisms (GCM) 10K type strain sequencing project: providing services to taxonomists for standard genome sequencing and annotation.</title>
        <authorList>
            <consortium name="The Broad Institute Genomics Platform"/>
            <consortium name="The Broad Institute Genome Sequencing Center for Infectious Disease"/>
            <person name="Wu L."/>
            <person name="Ma J."/>
        </authorList>
    </citation>
    <scope>NUCLEOTIDE SEQUENCE [LARGE SCALE GENOMIC DNA]</scope>
    <source>
        <strain evidence="2">CCUG 2113</strain>
    </source>
</reference>
<dbReference type="EMBL" id="JBHSAJ010000014">
    <property type="protein sequence ID" value="MFC3934229.1"/>
    <property type="molecule type" value="Genomic_DNA"/>
</dbReference>
<proteinExistence type="predicted"/>
<accession>A0ABV8D735</accession>
<protein>
    <submittedName>
        <fullName evidence="1">Uncharacterized protein</fullName>
    </submittedName>
</protein>
<evidence type="ECO:0000313" key="2">
    <source>
        <dbReference type="Proteomes" id="UP001595693"/>
    </source>
</evidence>
<gene>
    <name evidence="1" type="ORF">ACFOW3_06285</name>
</gene>
<organism evidence="1 2">
    <name type="scientific">Acidovorax facilis</name>
    <dbReference type="NCBI Taxonomy" id="12917"/>
    <lineage>
        <taxon>Bacteria</taxon>
        <taxon>Pseudomonadati</taxon>
        <taxon>Pseudomonadota</taxon>
        <taxon>Betaproteobacteria</taxon>
        <taxon>Burkholderiales</taxon>
        <taxon>Comamonadaceae</taxon>
        <taxon>Acidovorax</taxon>
    </lineage>
</organism>